<dbReference type="GO" id="GO:0004315">
    <property type="term" value="F:3-oxoacyl-[acyl-carrier-protein] synthase activity"/>
    <property type="evidence" value="ECO:0007669"/>
    <property type="project" value="InterPro"/>
</dbReference>
<evidence type="ECO:0000256" key="10">
    <source>
        <dbReference type="ARBA" id="ARBA00023315"/>
    </source>
</evidence>
<dbReference type="SUPFAM" id="SSF53901">
    <property type="entry name" value="Thiolase-like"/>
    <property type="match status" value="1"/>
</dbReference>
<dbReference type="CDD" id="cd00830">
    <property type="entry name" value="KAS_III"/>
    <property type="match status" value="1"/>
</dbReference>
<evidence type="ECO:0000259" key="14">
    <source>
        <dbReference type="Pfam" id="PF08545"/>
    </source>
</evidence>
<dbReference type="InterPro" id="IPR013751">
    <property type="entry name" value="ACP_syn_III_N"/>
</dbReference>
<dbReference type="UniPathway" id="UPA00094"/>
<dbReference type="Gene3D" id="3.40.47.10">
    <property type="match status" value="1"/>
</dbReference>
<dbReference type="NCBIfam" id="TIGR00747">
    <property type="entry name" value="fabH"/>
    <property type="match status" value="1"/>
</dbReference>
<reference evidence="15 16" key="1">
    <citation type="submission" date="2017-02" db="EMBL/GenBank/DDBJ databases">
        <authorList>
            <person name="Peterson S.W."/>
        </authorList>
    </citation>
    <scope>NUCLEOTIDE SEQUENCE [LARGE SCALE GENOMIC DNA]</scope>
    <source>
        <strain evidence="15 16">S285</strain>
    </source>
</reference>
<keyword evidence="12" id="KW-0963">Cytoplasm</keyword>
<dbReference type="EMBL" id="CP019948">
    <property type="protein sequence ID" value="ARN83653.1"/>
    <property type="molecule type" value="Genomic_DNA"/>
</dbReference>
<dbReference type="Proteomes" id="UP000193978">
    <property type="component" value="Chromosome"/>
</dbReference>
<feature type="active site" evidence="12">
    <location>
        <position position="254"/>
    </location>
</feature>
<comment type="function">
    <text evidence="12">Catalyzes the condensation reaction of fatty acid synthesis by the addition to an acyl acceptor of two carbons from malonyl-ACP. Catalyzes the first condensation reaction which initiates fatty acid synthesis and may therefore play a role in governing the total rate of fatty acid production. Possesses both acetoacetyl-ACP synthase and acetyl transacylase activities. Its substrate specificity determines the biosynthesis of branched-chain and/or straight-chain of fatty acids.</text>
</comment>
<evidence type="ECO:0000256" key="3">
    <source>
        <dbReference type="ARBA" id="ARBA00012333"/>
    </source>
</evidence>
<evidence type="ECO:0000256" key="11">
    <source>
        <dbReference type="ARBA" id="ARBA00051096"/>
    </source>
</evidence>
<dbReference type="InterPro" id="IPR004655">
    <property type="entry name" value="FabH"/>
</dbReference>
<evidence type="ECO:0000256" key="7">
    <source>
        <dbReference type="ARBA" id="ARBA00023098"/>
    </source>
</evidence>
<accession>A0A1W6N1E0</accession>
<dbReference type="STRING" id="655015.B1812_13945"/>
<dbReference type="NCBIfam" id="NF006829">
    <property type="entry name" value="PRK09352.1"/>
    <property type="match status" value="1"/>
</dbReference>
<evidence type="ECO:0000256" key="5">
    <source>
        <dbReference type="ARBA" id="ARBA00022679"/>
    </source>
</evidence>
<dbReference type="HAMAP" id="MF_01815">
    <property type="entry name" value="FabH"/>
    <property type="match status" value="1"/>
</dbReference>
<evidence type="ECO:0000256" key="1">
    <source>
        <dbReference type="ARBA" id="ARBA00005194"/>
    </source>
</evidence>
<dbReference type="FunFam" id="3.40.47.10:FF:000004">
    <property type="entry name" value="3-oxoacyl-[acyl-carrier-protein] synthase 3"/>
    <property type="match status" value="1"/>
</dbReference>
<dbReference type="OrthoDB" id="9815506at2"/>
<dbReference type="PANTHER" id="PTHR43091">
    <property type="entry name" value="3-OXOACYL-[ACYL-CARRIER-PROTEIN] SYNTHASE"/>
    <property type="match status" value="1"/>
</dbReference>
<dbReference type="KEGG" id="mbry:B1812_13945"/>
<keyword evidence="4 12" id="KW-0444">Lipid biosynthesis</keyword>
<sequence>MPTTTRILGTGSYAPLKVLTNADLEKLVATNDPWIVSRTGIRERRIAAEGENTSDMAATAALRALELAGVSAEEIDLLIVATVTADAATPSCAAFVQAKIGACNAFAFDVSAACAGSLYGLVIADQFIRSGAARTALVIGAETLSRVVDWTDRETCVLFGDAAGAMLLGATQDKNRGLLASNLRSDGSMTGILGIYEHDLGPLAKKRAPVNSARIKMRGREVYKAAVRLLPEAVQTALDQAGVKADDVTHVIAHQANLRIIESALETLGVPIEKCWINIDRYGNTSSASMPISLDEANRAGRLKPGDVIAMMAIGAGLTWGSAILRW</sequence>
<name>A0A1W6N1E0_9HYPH</name>
<evidence type="ECO:0000256" key="9">
    <source>
        <dbReference type="ARBA" id="ARBA00023268"/>
    </source>
</evidence>
<keyword evidence="9 12" id="KW-0511">Multifunctional enzyme</keyword>
<dbReference type="Pfam" id="PF08545">
    <property type="entry name" value="ACP_syn_III"/>
    <property type="match status" value="1"/>
</dbReference>
<comment type="similarity">
    <text evidence="2 12">Belongs to the thiolase-like superfamily. FabH family.</text>
</comment>
<evidence type="ECO:0000256" key="6">
    <source>
        <dbReference type="ARBA" id="ARBA00022832"/>
    </source>
</evidence>
<evidence type="ECO:0000256" key="8">
    <source>
        <dbReference type="ARBA" id="ARBA00023160"/>
    </source>
</evidence>
<comment type="domain">
    <text evidence="12">The last Arg residue of the ACP-binding site is essential for the weak association between ACP/AcpP and FabH.</text>
</comment>
<comment type="pathway">
    <text evidence="1 12">Lipid metabolism; fatty acid biosynthesis.</text>
</comment>
<keyword evidence="6 12" id="KW-0276">Fatty acid metabolism</keyword>
<evidence type="ECO:0000256" key="12">
    <source>
        <dbReference type="HAMAP-Rule" id="MF_01815"/>
    </source>
</evidence>
<dbReference type="EC" id="2.3.1.180" evidence="3 12"/>
<evidence type="ECO:0000256" key="2">
    <source>
        <dbReference type="ARBA" id="ARBA00008642"/>
    </source>
</evidence>
<keyword evidence="16" id="KW-1185">Reference proteome</keyword>
<dbReference type="GO" id="GO:0005737">
    <property type="term" value="C:cytoplasm"/>
    <property type="evidence" value="ECO:0007669"/>
    <property type="project" value="UniProtKB-SubCell"/>
</dbReference>
<comment type="subunit">
    <text evidence="12">Homodimer.</text>
</comment>
<proteinExistence type="inferred from homology"/>
<evidence type="ECO:0000313" key="15">
    <source>
        <dbReference type="EMBL" id="ARN83653.1"/>
    </source>
</evidence>
<evidence type="ECO:0000313" key="16">
    <source>
        <dbReference type="Proteomes" id="UP000193978"/>
    </source>
</evidence>
<comment type="subcellular location">
    <subcellularLocation>
        <location evidence="12">Cytoplasm</location>
    </subcellularLocation>
</comment>
<dbReference type="RefSeq" id="WP_085773722.1">
    <property type="nucleotide sequence ID" value="NZ_AP027149.1"/>
</dbReference>
<evidence type="ECO:0000259" key="13">
    <source>
        <dbReference type="Pfam" id="PF08541"/>
    </source>
</evidence>
<feature type="active site" evidence="12">
    <location>
        <position position="284"/>
    </location>
</feature>
<organism evidence="15 16">
    <name type="scientific">Methylocystis bryophila</name>
    <dbReference type="NCBI Taxonomy" id="655015"/>
    <lineage>
        <taxon>Bacteria</taxon>
        <taxon>Pseudomonadati</taxon>
        <taxon>Pseudomonadota</taxon>
        <taxon>Alphaproteobacteria</taxon>
        <taxon>Hyphomicrobiales</taxon>
        <taxon>Methylocystaceae</taxon>
        <taxon>Methylocystis</taxon>
    </lineage>
</organism>
<feature type="domain" description="Beta-ketoacyl-[acyl-carrier-protein] synthase III N-terminal" evidence="14">
    <location>
        <begin position="108"/>
        <end position="187"/>
    </location>
</feature>
<feature type="domain" description="Beta-ketoacyl-[acyl-carrier-protein] synthase III C-terminal" evidence="13">
    <location>
        <begin position="238"/>
        <end position="327"/>
    </location>
</feature>
<feature type="active site" evidence="12">
    <location>
        <position position="114"/>
    </location>
</feature>
<keyword evidence="8 12" id="KW-0275">Fatty acid biosynthesis</keyword>
<gene>
    <name evidence="12" type="primary">fabH</name>
    <name evidence="15" type="ORF">B1812_13945</name>
</gene>
<comment type="catalytic activity">
    <reaction evidence="11">
        <text>malonyl-[ACP] + acetyl-CoA + H(+) = 3-oxobutanoyl-[ACP] + CO2 + CoA</text>
        <dbReference type="Rhea" id="RHEA:12080"/>
        <dbReference type="Rhea" id="RHEA-COMP:9623"/>
        <dbReference type="Rhea" id="RHEA-COMP:9625"/>
        <dbReference type="ChEBI" id="CHEBI:15378"/>
        <dbReference type="ChEBI" id="CHEBI:16526"/>
        <dbReference type="ChEBI" id="CHEBI:57287"/>
        <dbReference type="ChEBI" id="CHEBI:57288"/>
        <dbReference type="ChEBI" id="CHEBI:78449"/>
        <dbReference type="ChEBI" id="CHEBI:78450"/>
        <dbReference type="EC" id="2.3.1.180"/>
    </reaction>
    <physiologicalReaction direction="left-to-right" evidence="11">
        <dbReference type="Rhea" id="RHEA:12081"/>
    </physiologicalReaction>
</comment>
<dbReference type="GO" id="GO:0006633">
    <property type="term" value="P:fatty acid biosynthetic process"/>
    <property type="evidence" value="ECO:0007669"/>
    <property type="project" value="UniProtKB-UniRule"/>
</dbReference>
<dbReference type="PANTHER" id="PTHR43091:SF1">
    <property type="entry name" value="BETA-KETOACYL-[ACYL-CARRIER-PROTEIN] SYNTHASE III, CHLOROPLASTIC"/>
    <property type="match status" value="1"/>
</dbReference>
<dbReference type="Pfam" id="PF08541">
    <property type="entry name" value="ACP_syn_III_C"/>
    <property type="match status" value="1"/>
</dbReference>
<evidence type="ECO:0000256" key="4">
    <source>
        <dbReference type="ARBA" id="ARBA00022516"/>
    </source>
</evidence>
<protein>
    <recommendedName>
        <fullName evidence="3 12">Beta-ketoacyl-[acyl-carrier-protein] synthase III</fullName>
        <shortName evidence="12">Beta-ketoacyl-ACP synthase III</shortName>
        <shortName evidence="12">KAS III</shortName>
        <ecNumber evidence="3 12">2.3.1.180</ecNumber>
    </recommendedName>
    <alternativeName>
        <fullName evidence="12">3-oxoacyl-[acyl-carrier-protein] synthase 3</fullName>
    </alternativeName>
    <alternativeName>
        <fullName evidence="12">3-oxoacyl-[acyl-carrier-protein] synthase III</fullName>
    </alternativeName>
</protein>
<dbReference type="AlphaFoldDB" id="A0A1W6N1E0"/>
<dbReference type="InterPro" id="IPR016039">
    <property type="entry name" value="Thiolase-like"/>
</dbReference>
<keyword evidence="5 12" id="KW-0808">Transferase</keyword>
<keyword evidence="7 12" id="KW-0443">Lipid metabolism</keyword>
<dbReference type="InterPro" id="IPR013747">
    <property type="entry name" value="ACP_syn_III_C"/>
</dbReference>
<dbReference type="GO" id="GO:0033818">
    <property type="term" value="F:beta-ketoacyl-acyl-carrier-protein synthase III activity"/>
    <property type="evidence" value="ECO:0007669"/>
    <property type="project" value="UniProtKB-UniRule"/>
</dbReference>
<feature type="region of interest" description="ACP-binding" evidence="12">
    <location>
        <begin position="255"/>
        <end position="259"/>
    </location>
</feature>
<keyword evidence="10 12" id="KW-0012">Acyltransferase</keyword>